<dbReference type="InterPro" id="IPR018204">
    <property type="entry name" value="Trp_synthase_alpha_AS"/>
</dbReference>
<dbReference type="AlphaFoldDB" id="A0A0W8E641"/>
<dbReference type="InterPro" id="IPR002028">
    <property type="entry name" value="Trp_synthase_suA"/>
</dbReference>
<comment type="pathway">
    <text evidence="2">Amino-acid biosynthesis; L-tryptophan biosynthesis; L-tryptophan from chorismate: step 5/5.</text>
</comment>
<evidence type="ECO:0000313" key="10">
    <source>
        <dbReference type="EMBL" id="KUG03929.1"/>
    </source>
</evidence>
<keyword evidence="6" id="KW-0822">Tryptophan biosynthesis</keyword>
<comment type="caution">
    <text evidence="10">The sequence shown here is derived from an EMBL/GenBank/DDBJ whole genome shotgun (WGS) entry which is preliminary data.</text>
</comment>
<dbReference type="GO" id="GO:0004834">
    <property type="term" value="F:tryptophan synthase activity"/>
    <property type="evidence" value="ECO:0007669"/>
    <property type="project" value="UniProtKB-EC"/>
</dbReference>
<dbReference type="Pfam" id="PF00290">
    <property type="entry name" value="Trp_syntA"/>
    <property type="match status" value="1"/>
</dbReference>
<keyword evidence="5" id="KW-0028">Amino-acid biosynthesis</keyword>
<dbReference type="UniPathway" id="UPA00035">
    <property type="reaction ID" value="UER00044"/>
</dbReference>
<keyword evidence="7" id="KW-0057">Aromatic amino acid biosynthesis</keyword>
<proteinExistence type="inferred from homology"/>
<dbReference type="PANTHER" id="PTHR43406:SF1">
    <property type="entry name" value="TRYPTOPHAN SYNTHASE ALPHA CHAIN, CHLOROPLASTIC"/>
    <property type="match status" value="1"/>
</dbReference>
<accession>A0A0W8E641</accession>
<evidence type="ECO:0000256" key="9">
    <source>
        <dbReference type="ARBA" id="ARBA00049047"/>
    </source>
</evidence>
<dbReference type="InterPro" id="IPR011060">
    <property type="entry name" value="RibuloseP-bd_barrel"/>
</dbReference>
<dbReference type="PANTHER" id="PTHR43406">
    <property type="entry name" value="TRYPTOPHAN SYNTHASE, ALPHA CHAIN"/>
    <property type="match status" value="1"/>
</dbReference>
<gene>
    <name evidence="10" type="ORF">ASZ90_018709</name>
</gene>
<sequence length="259" mass="27891">MSIITERLRELAIRNETGLITYMTGGDPDMNSSRGVLLSMAKAGADIIEVGLPFSDPVADGPVIQAASNRALVGSATARGILQMIADARQEVSVPIVIMSYYNPILQFGLQEFCVQAQASGVSGMIIPDLPWEESEMLRIYADDNGLDLIPMVAPTTTQERMENICSSARGFIYCVSVAGVTGVREHIKTDLDSLSSRVRRYTDLPLAIGFGVSGPGPAREMAPFYDAVIVGSALVELIAEQKYEEMAELTADIKAALR</sequence>
<name>A0A0W8E641_9ZZZZ</name>
<dbReference type="CDD" id="cd04724">
    <property type="entry name" value="Tryptophan_synthase_alpha"/>
    <property type="match status" value="1"/>
</dbReference>
<evidence type="ECO:0000256" key="2">
    <source>
        <dbReference type="ARBA" id="ARBA00004733"/>
    </source>
</evidence>
<evidence type="ECO:0000256" key="3">
    <source>
        <dbReference type="ARBA" id="ARBA00011270"/>
    </source>
</evidence>
<dbReference type="HAMAP" id="MF_00131">
    <property type="entry name" value="Trp_synth_alpha"/>
    <property type="match status" value="1"/>
</dbReference>
<dbReference type="EMBL" id="LNQE01001865">
    <property type="protein sequence ID" value="KUG03929.1"/>
    <property type="molecule type" value="Genomic_DNA"/>
</dbReference>
<reference evidence="10" key="1">
    <citation type="journal article" date="2015" name="Proc. Natl. Acad. Sci. U.S.A.">
        <title>Networks of energetic and metabolic interactions define dynamics in microbial communities.</title>
        <authorList>
            <person name="Embree M."/>
            <person name="Liu J.K."/>
            <person name="Al-Bassam M.M."/>
            <person name="Zengler K."/>
        </authorList>
    </citation>
    <scope>NUCLEOTIDE SEQUENCE</scope>
</reference>
<evidence type="ECO:0000256" key="5">
    <source>
        <dbReference type="ARBA" id="ARBA00022605"/>
    </source>
</evidence>
<keyword evidence="8 10" id="KW-0456">Lyase</keyword>
<comment type="function">
    <text evidence="1">The alpha subunit is responsible for the aldol cleavage of indoleglycerol phosphate to indole and glyceraldehyde 3-phosphate.</text>
</comment>
<protein>
    <recommendedName>
        <fullName evidence="4">tryptophan synthase</fullName>
        <ecNumber evidence="4">4.2.1.20</ecNumber>
    </recommendedName>
</protein>
<evidence type="ECO:0000256" key="1">
    <source>
        <dbReference type="ARBA" id="ARBA00003365"/>
    </source>
</evidence>
<dbReference type="InterPro" id="IPR013785">
    <property type="entry name" value="Aldolase_TIM"/>
</dbReference>
<comment type="subunit">
    <text evidence="3">Tetramer of two alpha and two beta chains.</text>
</comment>
<dbReference type="FunFam" id="3.20.20.70:FF:000037">
    <property type="entry name" value="Tryptophan synthase alpha chain"/>
    <property type="match status" value="1"/>
</dbReference>
<dbReference type="SUPFAM" id="SSF51366">
    <property type="entry name" value="Ribulose-phoshate binding barrel"/>
    <property type="match status" value="1"/>
</dbReference>
<dbReference type="GO" id="GO:0005829">
    <property type="term" value="C:cytosol"/>
    <property type="evidence" value="ECO:0007669"/>
    <property type="project" value="TreeGrafter"/>
</dbReference>
<organism evidence="10">
    <name type="scientific">hydrocarbon metagenome</name>
    <dbReference type="NCBI Taxonomy" id="938273"/>
    <lineage>
        <taxon>unclassified sequences</taxon>
        <taxon>metagenomes</taxon>
        <taxon>ecological metagenomes</taxon>
    </lineage>
</organism>
<evidence type="ECO:0000256" key="8">
    <source>
        <dbReference type="ARBA" id="ARBA00023239"/>
    </source>
</evidence>
<dbReference type="Gene3D" id="3.20.20.70">
    <property type="entry name" value="Aldolase class I"/>
    <property type="match status" value="1"/>
</dbReference>
<dbReference type="EC" id="4.2.1.20" evidence="4"/>
<comment type="catalytic activity">
    <reaction evidence="9">
        <text>(1S,2R)-1-C-(indol-3-yl)glycerol 3-phosphate + L-serine = D-glyceraldehyde 3-phosphate + L-tryptophan + H2O</text>
        <dbReference type="Rhea" id="RHEA:10532"/>
        <dbReference type="ChEBI" id="CHEBI:15377"/>
        <dbReference type="ChEBI" id="CHEBI:33384"/>
        <dbReference type="ChEBI" id="CHEBI:57912"/>
        <dbReference type="ChEBI" id="CHEBI:58866"/>
        <dbReference type="ChEBI" id="CHEBI:59776"/>
        <dbReference type="EC" id="4.2.1.20"/>
    </reaction>
</comment>
<dbReference type="NCBIfam" id="TIGR00262">
    <property type="entry name" value="trpA"/>
    <property type="match status" value="1"/>
</dbReference>
<evidence type="ECO:0000256" key="7">
    <source>
        <dbReference type="ARBA" id="ARBA00023141"/>
    </source>
</evidence>
<evidence type="ECO:0000256" key="4">
    <source>
        <dbReference type="ARBA" id="ARBA00012043"/>
    </source>
</evidence>
<evidence type="ECO:0000256" key="6">
    <source>
        <dbReference type="ARBA" id="ARBA00022822"/>
    </source>
</evidence>
<dbReference type="PROSITE" id="PS00167">
    <property type="entry name" value="TRP_SYNTHASE_ALPHA"/>
    <property type="match status" value="1"/>
</dbReference>